<dbReference type="AlphaFoldDB" id="A0A3N9PBH3"/>
<evidence type="ECO:0000313" key="10">
    <source>
        <dbReference type="Proteomes" id="UP000282529"/>
    </source>
</evidence>
<keyword evidence="5 9" id="KW-0418">Kinase</keyword>
<evidence type="ECO:0000256" key="1">
    <source>
        <dbReference type="ARBA" id="ARBA00000085"/>
    </source>
</evidence>
<dbReference type="Pfam" id="PF02518">
    <property type="entry name" value="HATPase_c"/>
    <property type="match status" value="1"/>
</dbReference>
<evidence type="ECO:0000256" key="4">
    <source>
        <dbReference type="ARBA" id="ARBA00022741"/>
    </source>
</evidence>
<organism evidence="9 10">
    <name type="scientific">Paenibacillus rhizophilus</name>
    <dbReference type="NCBI Taxonomy" id="1850366"/>
    <lineage>
        <taxon>Bacteria</taxon>
        <taxon>Bacillati</taxon>
        <taxon>Bacillota</taxon>
        <taxon>Bacilli</taxon>
        <taxon>Bacillales</taxon>
        <taxon>Paenibacillaceae</taxon>
        <taxon>Paenibacillus</taxon>
    </lineage>
</organism>
<evidence type="ECO:0000313" key="9">
    <source>
        <dbReference type="EMBL" id="RQW13591.1"/>
    </source>
</evidence>
<dbReference type="OrthoDB" id="9815750at2"/>
<keyword evidence="7" id="KW-0902">Two-component regulatory system</keyword>
<dbReference type="GO" id="GO:0000160">
    <property type="term" value="P:phosphorelay signal transduction system"/>
    <property type="evidence" value="ECO:0007669"/>
    <property type="project" value="UniProtKB-KW"/>
</dbReference>
<dbReference type="GO" id="GO:0005524">
    <property type="term" value="F:ATP binding"/>
    <property type="evidence" value="ECO:0007669"/>
    <property type="project" value="UniProtKB-KW"/>
</dbReference>
<comment type="caution">
    <text evidence="9">The sequence shown here is derived from an EMBL/GenBank/DDBJ whole genome shotgun (WGS) entry which is preliminary data.</text>
</comment>
<dbReference type="Proteomes" id="UP000282529">
    <property type="component" value="Unassembled WGS sequence"/>
</dbReference>
<protein>
    <recommendedName>
        <fullName evidence="2">histidine kinase</fullName>
        <ecNumber evidence="2">2.7.13.3</ecNumber>
    </recommendedName>
</protein>
<dbReference type="GO" id="GO:0004673">
    <property type="term" value="F:protein histidine kinase activity"/>
    <property type="evidence" value="ECO:0007669"/>
    <property type="project" value="UniProtKB-EC"/>
</dbReference>
<dbReference type="InterPro" id="IPR005467">
    <property type="entry name" value="His_kinase_dom"/>
</dbReference>
<keyword evidence="6" id="KW-0067">ATP-binding</keyword>
<dbReference type="SUPFAM" id="SSF55874">
    <property type="entry name" value="ATPase domain of HSP90 chaperone/DNA topoisomerase II/histidine kinase"/>
    <property type="match status" value="1"/>
</dbReference>
<evidence type="ECO:0000256" key="3">
    <source>
        <dbReference type="ARBA" id="ARBA00022679"/>
    </source>
</evidence>
<reference evidence="9 10" key="1">
    <citation type="submission" date="2018-11" db="EMBL/GenBank/DDBJ databases">
        <title>Genome sequence of strain 7197.</title>
        <authorList>
            <person name="Gao J."/>
            <person name="Sun J."/>
        </authorList>
    </citation>
    <scope>NUCLEOTIDE SEQUENCE [LARGE SCALE GENOMIC DNA]</scope>
    <source>
        <strain evidence="9 10">7197</strain>
    </source>
</reference>
<evidence type="ECO:0000256" key="6">
    <source>
        <dbReference type="ARBA" id="ARBA00022840"/>
    </source>
</evidence>
<keyword evidence="3" id="KW-0808">Transferase</keyword>
<keyword evidence="4" id="KW-0547">Nucleotide-binding</keyword>
<dbReference type="InterPro" id="IPR004358">
    <property type="entry name" value="Sig_transdc_His_kin-like_C"/>
</dbReference>
<dbReference type="SMART" id="SM00387">
    <property type="entry name" value="HATPase_c"/>
    <property type="match status" value="1"/>
</dbReference>
<evidence type="ECO:0000256" key="7">
    <source>
        <dbReference type="ARBA" id="ARBA00023012"/>
    </source>
</evidence>
<dbReference type="InterPro" id="IPR036890">
    <property type="entry name" value="HATPase_C_sf"/>
</dbReference>
<dbReference type="EMBL" id="RQPI01000001">
    <property type="protein sequence ID" value="RQW13591.1"/>
    <property type="molecule type" value="Genomic_DNA"/>
</dbReference>
<dbReference type="PANTHER" id="PTHR43711:SF1">
    <property type="entry name" value="HISTIDINE KINASE 1"/>
    <property type="match status" value="1"/>
</dbReference>
<dbReference type="InterPro" id="IPR050736">
    <property type="entry name" value="Sensor_HK_Regulatory"/>
</dbReference>
<name>A0A3N9PBH3_9BACL</name>
<dbReference type="PROSITE" id="PS50109">
    <property type="entry name" value="HIS_KIN"/>
    <property type="match status" value="1"/>
</dbReference>
<evidence type="ECO:0000259" key="8">
    <source>
        <dbReference type="PROSITE" id="PS50109"/>
    </source>
</evidence>
<keyword evidence="10" id="KW-1185">Reference proteome</keyword>
<dbReference type="PRINTS" id="PR00344">
    <property type="entry name" value="BCTRLSENSOR"/>
</dbReference>
<proteinExistence type="predicted"/>
<feature type="domain" description="Histidine kinase" evidence="8">
    <location>
        <begin position="1"/>
        <end position="150"/>
    </location>
</feature>
<dbReference type="Gene3D" id="3.30.565.10">
    <property type="entry name" value="Histidine kinase-like ATPase, C-terminal domain"/>
    <property type="match status" value="1"/>
</dbReference>
<dbReference type="InterPro" id="IPR003594">
    <property type="entry name" value="HATPase_dom"/>
</dbReference>
<dbReference type="PANTHER" id="PTHR43711">
    <property type="entry name" value="TWO-COMPONENT HISTIDINE KINASE"/>
    <property type="match status" value="1"/>
</dbReference>
<dbReference type="EC" id="2.7.13.3" evidence="2"/>
<evidence type="ECO:0000256" key="2">
    <source>
        <dbReference type="ARBA" id="ARBA00012438"/>
    </source>
</evidence>
<sequence length="150" mass="17255">MDRFVWINLREQIHSVLVLINPLLINNNIELTVDLPEELAVCVQKTPIQQVLSNLLNNSIDALGNVSREKRIWISSDEDEQWIYLKIANNGPKIPDDIQRKLFQPFVTGREHGTGLGLTICKKIMENHKGNMFFRSTDNETVFILGFKKP</sequence>
<comment type="catalytic activity">
    <reaction evidence="1">
        <text>ATP + protein L-histidine = ADP + protein N-phospho-L-histidine.</text>
        <dbReference type="EC" id="2.7.13.3"/>
    </reaction>
</comment>
<gene>
    <name evidence="9" type="ORF">EH198_04065</name>
</gene>
<accession>A0A3N9PBH3</accession>
<evidence type="ECO:0000256" key="5">
    <source>
        <dbReference type="ARBA" id="ARBA00022777"/>
    </source>
</evidence>